<dbReference type="Proteomes" id="UP001595755">
    <property type="component" value="Unassembled WGS sequence"/>
</dbReference>
<feature type="signal peptide" evidence="1">
    <location>
        <begin position="1"/>
        <end position="34"/>
    </location>
</feature>
<evidence type="ECO:0000313" key="3">
    <source>
        <dbReference type="Proteomes" id="UP001595755"/>
    </source>
</evidence>
<gene>
    <name evidence="2" type="ORF">ACFO1S_11150</name>
</gene>
<keyword evidence="3" id="KW-1185">Reference proteome</keyword>
<reference evidence="3" key="1">
    <citation type="journal article" date="2019" name="Int. J. Syst. Evol. Microbiol.">
        <title>The Global Catalogue of Microorganisms (GCM) 10K type strain sequencing project: providing services to taxonomists for standard genome sequencing and annotation.</title>
        <authorList>
            <consortium name="The Broad Institute Genomics Platform"/>
            <consortium name="The Broad Institute Genome Sequencing Center for Infectious Disease"/>
            <person name="Wu L."/>
            <person name="Ma J."/>
        </authorList>
    </citation>
    <scope>NUCLEOTIDE SEQUENCE [LARGE SCALE GENOMIC DNA]</scope>
    <source>
        <strain evidence="3">CGMCC 4.1641</strain>
    </source>
</reference>
<dbReference type="EMBL" id="JBHSED010000017">
    <property type="protein sequence ID" value="MFC4303995.1"/>
    <property type="molecule type" value="Genomic_DNA"/>
</dbReference>
<protein>
    <submittedName>
        <fullName evidence="2">Uncharacterized protein</fullName>
    </submittedName>
</protein>
<accession>A0ABV8S9Z4</accession>
<organism evidence="2 3">
    <name type="scientific">Cohnella boryungensis</name>
    <dbReference type="NCBI Taxonomy" id="768479"/>
    <lineage>
        <taxon>Bacteria</taxon>
        <taxon>Bacillati</taxon>
        <taxon>Bacillota</taxon>
        <taxon>Bacilli</taxon>
        <taxon>Bacillales</taxon>
        <taxon>Paenibacillaceae</taxon>
        <taxon>Cohnella</taxon>
    </lineage>
</organism>
<proteinExistence type="predicted"/>
<keyword evidence="1" id="KW-0732">Signal</keyword>
<evidence type="ECO:0000313" key="2">
    <source>
        <dbReference type="EMBL" id="MFC4303995.1"/>
    </source>
</evidence>
<sequence length="375" mass="42499">MTKLRLRMRMTLMLALFALAFSLVSGVSSPSAEAASGKPIAAYTSPERIQFVSYSKHWNQAKLKALYAELLKNMHGEELDYLSKVVLSAEDSENELGVANMSYSWTEDDQSDIMMDEPTEIILYGANENRTVESMSTTLSHEYGHHFTYYWMIHKEHKLPTDPTTRWAAIRGIKGYPVLFTDDGSDPDYTHYWDPGEIMADDYMALFGSPTAKLSMVNSLQTKDGIGFYGEIENEEIPSVMTLGAVRRYWLNLSGLKDPKPLVFKEPKLTKIQALESEDGEIDHRLTFEAGSATREVAARLKYSVYWTTEEDEEEIFDFTDMTTGKLSIVIPGGLPEAELSFKVYAYDPVTKQYVYARPITYDLTDPELPVRVGR</sequence>
<name>A0ABV8S9Z4_9BACL</name>
<dbReference type="RefSeq" id="WP_204605785.1">
    <property type="nucleotide sequence ID" value="NZ_JBHSED010000017.1"/>
</dbReference>
<evidence type="ECO:0000256" key="1">
    <source>
        <dbReference type="SAM" id="SignalP"/>
    </source>
</evidence>
<comment type="caution">
    <text evidence="2">The sequence shown here is derived from an EMBL/GenBank/DDBJ whole genome shotgun (WGS) entry which is preliminary data.</text>
</comment>
<feature type="chain" id="PRO_5045495631" evidence="1">
    <location>
        <begin position="35"/>
        <end position="375"/>
    </location>
</feature>